<proteinExistence type="predicted"/>
<accession>A0A6J6YWR9</accession>
<sequence length="226" mass="25588">MFDRHNLDVVARAKRTVVVHQVLRHDETRDALGAGRRIGSSRKNEMNDVLGHVVFAERDVNLRAGNAIGAISMRNRFGAHRANIGTSLWFGEVHGAGPFTSDHALQVLLFLLFIAVMHEQINCALREQRCHRERHVRRRNKFLHDNANKPWESATVVHLRERNAAPTRIDILAVGIDEAIGSPHRVGRRLEHRTNRVADSIQRSNDLGNKASVLFKNTFDGVSIER</sequence>
<gene>
    <name evidence="1" type="ORF">UFOPK3010_01179</name>
</gene>
<evidence type="ECO:0000313" key="1">
    <source>
        <dbReference type="EMBL" id="CAB4811498.1"/>
    </source>
</evidence>
<dbReference type="EMBL" id="CAFAAM010000168">
    <property type="protein sequence ID" value="CAB4811498.1"/>
    <property type="molecule type" value="Genomic_DNA"/>
</dbReference>
<protein>
    <submittedName>
        <fullName evidence="1">Unannotated protein</fullName>
    </submittedName>
</protein>
<dbReference type="AlphaFoldDB" id="A0A6J6YWR9"/>
<reference evidence="1" key="1">
    <citation type="submission" date="2020-05" db="EMBL/GenBank/DDBJ databases">
        <authorList>
            <person name="Chiriac C."/>
            <person name="Salcher M."/>
            <person name="Ghai R."/>
            <person name="Kavagutti S V."/>
        </authorList>
    </citation>
    <scope>NUCLEOTIDE SEQUENCE</scope>
</reference>
<name>A0A6J6YWR9_9ZZZZ</name>
<organism evidence="1">
    <name type="scientific">freshwater metagenome</name>
    <dbReference type="NCBI Taxonomy" id="449393"/>
    <lineage>
        <taxon>unclassified sequences</taxon>
        <taxon>metagenomes</taxon>
        <taxon>ecological metagenomes</taxon>
    </lineage>
</organism>